<accession>A0A5B8Y3W3</accession>
<sequence length="159" mass="18336">MSEQIKTPAEPLRILFVEDNHDHAELVMRSLEDHRVANQITHVDNGETALDYLLRRKEYQDPATSPRPHVVLLDLRLPRVDGLDVLKQIKADEKLRRIPVVVLTTSDKESDIARAYDLNANAYLVKPIDFSKFVELLRDLGFFWLAWNRPPEVPNGESD</sequence>
<evidence type="ECO:0000313" key="4">
    <source>
        <dbReference type="Proteomes" id="UP000315995"/>
    </source>
</evidence>
<name>A0A4Y6PNZ3_PERCE</name>
<dbReference type="RefSeq" id="WP_141196022.1">
    <property type="nucleotide sequence ID" value="NZ_CP041186.1"/>
</dbReference>
<evidence type="ECO:0000313" key="3">
    <source>
        <dbReference type="EMBL" id="QDG49525.1"/>
    </source>
</evidence>
<keyword evidence="1" id="KW-0597">Phosphoprotein</keyword>
<dbReference type="InterPro" id="IPR001789">
    <property type="entry name" value="Sig_transdc_resp-reg_receiver"/>
</dbReference>
<dbReference type="CDD" id="cd17557">
    <property type="entry name" value="REC_Rcp-like"/>
    <property type="match status" value="1"/>
</dbReference>
<gene>
    <name evidence="3" type="ORF">FIV42_01865</name>
</gene>
<dbReference type="AlphaFoldDB" id="A0A4Y6PNZ3"/>
<evidence type="ECO:0000256" key="1">
    <source>
        <dbReference type="PROSITE-ProRule" id="PRU00169"/>
    </source>
</evidence>
<dbReference type="InterPro" id="IPR011006">
    <property type="entry name" value="CheY-like_superfamily"/>
</dbReference>
<keyword evidence="4" id="KW-1185">Reference proteome</keyword>
<dbReference type="Proteomes" id="UP000315995">
    <property type="component" value="Chromosome"/>
</dbReference>
<dbReference type="OrthoDB" id="9793549at2"/>
<dbReference type="GO" id="GO:0000160">
    <property type="term" value="P:phosphorelay signal transduction system"/>
    <property type="evidence" value="ECO:0007669"/>
    <property type="project" value="InterPro"/>
</dbReference>
<proteinExistence type="predicted"/>
<dbReference type="PROSITE" id="PS50110">
    <property type="entry name" value="RESPONSE_REGULATORY"/>
    <property type="match status" value="1"/>
</dbReference>
<dbReference type="SUPFAM" id="SSF52172">
    <property type="entry name" value="CheY-like"/>
    <property type="match status" value="1"/>
</dbReference>
<accession>A0A4Y6PNZ3</accession>
<dbReference type="InterPro" id="IPR052893">
    <property type="entry name" value="TCS_response_regulator"/>
</dbReference>
<dbReference type="SMART" id="SM00448">
    <property type="entry name" value="REC"/>
    <property type="match status" value="1"/>
</dbReference>
<dbReference type="Pfam" id="PF00072">
    <property type="entry name" value="Response_reg"/>
    <property type="match status" value="1"/>
</dbReference>
<evidence type="ECO:0000259" key="2">
    <source>
        <dbReference type="PROSITE" id="PS50110"/>
    </source>
</evidence>
<dbReference type="PANTHER" id="PTHR44520">
    <property type="entry name" value="RESPONSE REGULATOR RCP1-RELATED"/>
    <property type="match status" value="1"/>
</dbReference>
<reference evidence="3 4" key="1">
    <citation type="submission" date="2019-06" db="EMBL/GenBank/DDBJ databases">
        <title>Persicimonas caeni gen. nov., sp. nov., a predatory bacterium isolated from solar saltern.</title>
        <authorList>
            <person name="Wang S."/>
        </authorList>
    </citation>
    <scope>NUCLEOTIDE SEQUENCE [LARGE SCALE GENOMIC DNA]</scope>
    <source>
        <strain evidence="3 4">YN101</strain>
    </source>
</reference>
<feature type="domain" description="Response regulatory" evidence="2">
    <location>
        <begin position="13"/>
        <end position="141"/>
    </location>
</feature>
<feature type="modified residue" description="4-aspartylphosphate" evidence="1">
    <location>
        <position position="74"/>
    </location>
</feature>
<dbReference type="Gene3D" id="3.40.50.2300">
    <property type="match status" value="1"/>
</dbReference>
<organism evidence="3 4">
    <name type="scientific">Persicimonas caeni</name>
    <dbReference type="NCBI Taxonomy" id="2292766"/>
    <lineage>
        <taxon>Bacteria</taxon>
        <taxon>Deltaproteobacteria</taxon>
        <taxon>Bradymonadales</taxon>
        <taxon>Bradymonadaceae</taxon>
        <taxon>Persicimonas</taxon>
    </lineage>
</organism>
<protein>
    <submittedName>
        <fullName evidence="3">Response regulator</fullName>
    </submittedName>
</protein>
<dbReference type="EMBL" id="CP041186">
    <property type="protein sequence ID" value="QDG49525.1"/>
    <property type="molecule type" value="Genomic_DNA"/>
</dbReference>